<dbReference type="Pfam" id="PF01471">
    <property type="entry name" value="PG_binding_1"/>
    <property type="match status" value="1"/>
</dbReference>
<dbReference type="InterPro" id="IPR002477">
    <property type="entry name" value="Peptidoglycan-bd-like"/>
</dbReference>
<comment type="caution">
    <text evidence="3">The sequence shown here is derived from an EMBL/GenBank/DDBJ whole genome shotgun (WGS) entry which is preliminary data.</text>
</comment>
<dbReference type="RefSeq" id="WP_344173297.1">
    <property type="nucleotide sequence ID" value="NZ_BAAARY010000014.1"/>
</dbReference>
<keyword evidence="4" id="KW-1185">Reference proteome</keyword>
<evidence type="ECO:0000259" key="2">
    <source>
        <dbReference type="Pfam" id="PF01471"/>
    </source>
</evidence>
<proteinExistence type="predicted"/>
<accession>A0ABP6AYS0</accession>
<dbReference type="SUPFAM" id="SSF47090">
    <property type="entry name" value="PGBD-like"/>
    <property type="match status" value="2"/>
</dbReference>
<name>A0ABP6AYS0_9ACTN</name>
<dbReference type="Proteomes" id="UP001499978">
    <property type="component" value="Unassembled WGS sequence"/>
</dbReference>
<dbReference type="InterPro" id="IPR036365">
    <property type="entry name" value="PGBD-like_sf"/>
</dbReference>
<gene>
    <name evidence="3" type="ORF">GCM10010201_28840</name>
</gene>
<evidence type="ECO:0000256" key="1">
    <source>
        <dbReference type="SAM" id="MobiDB-lite"/>
    </source>
</evidence>
<dbReference type="Gene3D" id="1.10.101.10">
    <property type="entry name" value="PGBD-like superfamily/PGBD"/>
    <property type="match status" value="2"/>
</dbReference>
<evidence type="ECO:0000313" key="4">
    <source>
        <dbReference type="Proteomes" id="UP001499978"/>
    </source>
</evidence>
<organism evidence="3 4">
    <name type="scientific">Pilimelia columellifera subsp. columellifera</name>
    <dbReference type="NCBI Taxonomy" id="706583"/>
    <lineage>
        <taxon>Bacteria</taxon>
        <taxon>Bacillati</taxon>
        <taxon>Actinomycetota</taxon>
        <taxon>Actinomycetes</taxon>
        <taxon>Micromonosporales</taxon>
        <taxon>Micromonosporaceae</taxon>
        <taxon>Pilimelia</taxon>
    </lineage>
</organism>
<feature type="domain" description="Peptidoglycan binding-like" evidence="2">
    <location>
        <begin position="205"/>
        <end position="257"/>
    </location>
</feature>
<reference evidence="4" key="1">
    <citation type="journal article" date="2019" name="Int. J. Syst. Evol. Microbiol.">
        <title>The Global Catalogue of Microorganisms (GCM) 10K type strain sequencing project: providing services to taxonomists for standard genome sequencing and annotation.</title>
        <authorList>
            <consortium name="The Broad Institute Genomics Platform"/>
            <consortium name="The Broad Institute Genome Sequencing Center for Infectious Disease"/>
            <person name="Wu L."/>
            <person name="Ma J."/>
        </authorList>
    </citation>
    <scope>NUCLEOTIDE SEQUENCE [LARGE SCALE GENOMIC DNA]</scope>
    <source>
        <strain evidence="4">JCM 3367</strain>
    </source>
</reference>
<protein>
    <recommendedName>
        <fullName evidence="2">Peptidoglycan binding-like domain-containing protein</fullName>
    </recommendedName>
</protein>
<dbReference type="EMBL" id="BAAARY010000014">
    <property type="protein sequence ID" value="GAA2528116.1"/>
    <property type="molecule type" value="Genomic_DNA"/>
</dbReference>
<evidence type="ECO:0000313" key="3">
    <source>
        <dbReference type="EMBL" id="GAA2528116.1"/>
    </source>
</evidence>
<sequence length="335" mass="37196">MTSLTGGQIVDPRTGDRIAWRPAGPIADEWLFYHLHRTVGWTCLGVIGNRAHLLAQPPEDHTPFSRSCVDGRCPLRGWVYAIDGRVPDQRKFEPWLLGRLRAGFYQHIKYINVNNRHWSRTSVRAGRTFATSAYSRDDHLHLSVRPGYEYARSTILADWGYYRAHGRNIVRPAPVPRPRSNPAASPAHAAARRLPVTRRGATGRVVRIAQGMLAANGQRLFVDGRFGAMTEAAVRAFQRVERVPVDGIVGPTTWGRLMPTRPATVVRGMVADDVAVMAGLLTAWGYPVPIDRTADEQMITALKRYQVARRVPDSVVNGRGDGIGGAKTWLSLLTL</sequence>
<dbReference type="InterPro" id="IPR036366">
    <property type="entry name" value="PGBDSf"/>
</dbReference>
<feature type="region of interest" description="Disordered" evidence="1">
    <location>
        <begin position="172"/>
        <end position="193"/>
    </location>
</feature>
<feature type="compositionally biased region" description="Low complexity" evidence="1">
    <location>
        <begin position="180"/>
        <end position="193"/>
    </location>
</feature>